<dbReference type="NCBIfam" id="TIGR01777">
    <property type="entry name" value="yfcH"/>
    <property type="match status" value="1"/>
</dbReference>
<protein>
    <submittedName>
        <fullName evidence="4">TIGR01777 family protein</fullName>
    </submittedName>
</protein>
<dbReference type="SUPFAM" id="SSF51735">
    <property type="entry name" value="NAD(P)-binding Rossmann-fold domains"/>
    <property type="match status" value="1"/>
</dbReference>
<feature type="domain" description="DUF1731" evidence="3">
    <location>
        <begin position="247"/>
        <end position="293"/>
    </location>
</feature>
<evidence type="ECO:0000313" key="4">
    <source>
        <dbReference type="EMBL" id="RLL40345.1"/>
    </source>
</evidence>
<dbReference type="CDD" id="cd05242">
    <property type="entry name" value="SDR_a8"/>
    <property type="match status" value="1"/>
</dbReference>
<dbReference type="Proteomes" id="UP000270219">
    <property type="component" value="Unassembled WGS sequence"/>
</dbReference>
<sequence>MNFLLTGGTGFVGKKVTEALHDNGHHTFIITRTPDKYENTEKTTYIDFNFPMEELPLIYGVINLAGESLFGYWTEKKKEAILSSRISITNKVIDTIKRLKEKPKVFINGSAVGFYGNSNELIFTEATKEAGSDFLADVVVKWEAAAKQAEELGIRTVYSRFGIILGHGGSLPLMSLPIKLFAGGKIGSGEQWLSWIHIDDVVRLMYFCLFHEDISGAVNFTAPKPKRNKEFMKTLAAALKRPYWLTTPSFVIQTVTGETGQLITKGQYVIPQKALDHQFQFSYPELKIALEQIFNRD</sequence>
<dbReference type="Pfam" id="PF01370">
    <property type="entry name" value="Epimerase"/>
    <property type="match status" value="1"/>
</dbReference>
<keyword evidence="5" id="KW-1185">Reference proteome</keyword>
<gene>
    <name evidence="4" type="ORF">D8M04_19085</name>
</gene>
<dbReference type="RefSeq" id="WP_121525007.1">
    <property type="nucleotide sequence ID" value="NZ_RCHR01000012.1"/>
</dbReference>
<accession>A0A498D188</accession>
<organism evidence="4 5">
    <name type="scientific">Oceanobacillus piezotolerans</name>
    <dbReference type="NCBI Taxonomy" id="2448030"/>
    <lineage>
        <taxon>Bacteria</taxon>
        <taxon>Bacillati</taxon>
        <taxon>Bacillota</taxon>
        <taxon>Bacilli</taxon>
        <taxon>Bacillales</taxon>
        <taxon>Bacillaceae</taxon>
        <taxon>Oceanobacillus</taxon>
    </lineage>
</organism>
<reference evidence="4 5" key="1">
    <citation type="submission" date="2018-10" db="EMBL/GenBank/DDBJ databases">
        <title>Oceanobacillus sp. YLB-02 draft genome.</title>
        <authorList>
            <person name="Yu L."/>
        </authorList>
    </citation>
    <scope>NUCLEOTIDE SEQUENCE [LARGE SCALE GENOMIC DNA]</scope>
    <source>
        <strain evidence="4 5">YLB-02</strain>
    </source>
</reference>
<dbReference type="Gene3D" id="3.40.50.720">
    <property type="entry name" value="NAD(P)-binding Rossmann-like Domain"/>
    <property type="match status" value="1"/>
</dbReference>
<dbReference type="PANTHER" id="PTHR11092:SF0">
    <property type="entry name" value="EPIMERASE FAMILY PROTEIN SDR39U1"/>
    <property type="match status" value="1"/>
</dbReference>
<dbReference type="OrthoDB" id="9801773at2"/>
<proteinExistence type="inferred from homology"/>
<dbReference type="Pfam" id="PF08338">
    <property type="entry name" value="DUF1731"/>
    <property type="match status" value="1"/>
</dbReference>
<dbReference type="InterPro" id="IPR013549">
    <property type="entry name" value="DUF1731"/>
</dbReference>
<dbReference type="InterPro" id="IPR010099">
    <property type="entry name" value="SDR39U1"/>
</dbReference>
<dbReference type="AlphaFoldDB" id="A0A498D188"/>
<evidence type="ECO:0000259" key="3">
    <source>
        <dbReference type="Pfam" id="PF08338"/>
    </source>
</evidence>
<evidence type="ECO:0000313" key="5">
    <source>
        <dbReference type="Proteomes" id="UP000270219"/>
    </source>
</evidence>
<evidence type="ECO:0000256" key="1">
    <source>
        <dbReference type="ARBA" id="ARBA00009353"/>
    </source>
</evidence>
<dbReference type="InterPro" id="IPR036291">
    <property type="entry name" value="NAD(P)-bd_dom_sf"/>
</dbReference>
<comment type="similarity">
    <text evidence="1">Belongs to the NAD(P)-dependent epimerase/dehydratase family. SDR39U1 subfamily.</text>
</comment>
<name>A0A498D188_9BACI</name>
<comment type="caution">
    <text evidence="4">The sequence shown here is derived from an EMBL/GenBank/DDBJ whole genome shotgun (WGS) entry which is preliminary data.</text>
</comment>
<dbReference type="EMBL" id="RCHR01000012">
    <property type="protein sequence ID" value="RLL40345.1"/>
    <property type="molecule type" value="Genomic_DNA"/>
</dbReference>
<dbReference type="PANTHER" id="PTHR11092">
    <property type="entry name" value="SUGAR NUCLEOTIDE EPIMERASE RELATED"/>
    <property type="match status" value="1"/>
</dbReference>
<dbReference type="InterPro" id="IPR001509">
    <property type="entry name" value="Epimerase_deHydtase"/>
</dbReference>
<evidence type="ECO:0000259" key="2">
    <source>
        <dbReference type="Pfam" id="PF01370"/>
    </source>
</evidence>
<feature type="domain" description="NAD-dependent epimerase/dehydratase" evidence="2">
    <location>
        <begin position="4"/>
        <end position="211"/>
    </location>
</feature>